<dbReference type="PANTHER" id="PTHR33798">
    <property type="entry name" value="FLAVOPROTEIN OXYGENASE"/>
    <property type="match status" value="1"/>
</dbReference>
<evidence type="ECO:0000256" key="1">
    <source>
        <dbReference type="ARBA" id="ARBA00001917"/>
    </source>
</evidence>
<keyword evidence="7" id="KW-1185">Reference proteome</keyword>
<accession>A0A1E3L282</accession>
<dbReference type="GO" id="GO:0010181">
    <property type="term" value="F:FMN binding"/>
    <property type="evidence" value="ECO:0007669"/>
    <property type="project" value="InterPro"/>
</dbReference>
<proteinExistence type="inferred from homology"/>
<reference evidence="6 7" key="1">
    <citation type="submission" date="2016-08" db="EMBL/GenBank/DDBJ databases">
        <title>Genome sequencing of Paenibacillus sp. TI45-13ar, isolated from Korean traditional nuruk.</title>
        <authorList>
            <person name="Kim S.-J."/>
        </authorList>
    </citation>
    <scope>NUCLEOTIDE SEQUENCE [LARGE SCALE GENOMIC DNA]</scope>
    <source>
        <strain evidence="6 7">TI45-13ar</strain>
    </source>
</reference>
<evidence type="ECO:0000313" key="6">
    <source>
        <dbReference type="EMBL" id="ODP27794.1"/>
    </source>
</evidence>
<dbReference type="SUPFAM" id="SSF50475">
    <property type="entry name" value="FMN-binding split barrel"/>
    <property type="match status" value="1"/>
</dbReference>
<dbReference type="Gene3D" id="2.30.110.10">
    <property type="entry name" value="Electron Transport, Fmn-binding Protein, Chain A"/>
    <property type="match status" value="1"/>
</dbReference>
<dbReference type="PANTHER" id="PTHR33798:SF5">
    <property type="entry name" value="FLAVIN REDUCTASE LIKE DOMAIN-CONTAINING PROTEIN"/>
    <property type="match status" value="1"/>
</dbReference>
<dbReference type="EMBL" id="MDER01000046">
    <property type="protein sequence ID" value="ODP27794.1"/>
    <property type="molecule type" value="Genomic_DNA"/>
</dbReference>
<keyword evidence="3" id="KW-0288">FMN</keyword>
<protein>
    <recommendedName>
        <fullName evidence="5">Flavin reductase like domain-containing protein</fullName>
    </recommendedName>
</protein>
<dbReference type="InterPro" id="IPR002563">
    <property type="entry name" value="Flavin_Rdtase-like_dom"/>
</dbReference>
<dbReference type="STRING" id="1886670.PTI45_02817"/>
<evidence type="ECO:0000256" key="4">
    <source>
        <dbReference type="ARBA" id="ARBA00038054"/>
    </source>
</evidence>
<dbReference type="SMART" id="SM00903">
    <property type="entry name" value="Flavin_Reduct"/>
    <property type="match status" value="1"/>
</dbReference>
<dbReference type="AlphaFoldDB" id="A0A1E3L282"/>
<evidence type="ECO:0000313" key="7">
    <source>
        <dbReference type="Proteomes" id="UP000094578"/>
    </source>
</evidence>
<dbReference type="PATRIC" id="fig|1886670.3.peg.2866"/>
<dbReference type="GO" id="GO:0016646">
    <property type="term" value="F:oxidoreductase activity, acting on the CH-NH group of donors, NAD or NADP as acceptor"/>
    <property type="evidence" value="ECO:0007669"/>
    <property type="project" value="UniProtKB-ARBA"/>
</dbReference>
<dbReference type="Pfam" id="PF01613">
    <property type="entry name" value="Flavin_Reduct"/>
    <property type="match status" value="1"/>
</dbReference>
<organism evidence="6 7">
    <name type="scientific">Paenibacillus nuruki</name>
    <dbReference type="NCBI Taxonomy" id="1886670"/>
    <lineage>
        <taxon>Bacteria</taxon>
        <taxon>Bacillati</taxon>
        <taxon>Bacillota</taxon>
        <taxon>Bacilli</taxon>
        <taxon>Bacillales</taxon>
        <taxon>Paenibacillaceae</taxon>
        <taxon>Paenibacillus</taxon>
    </lineage>
</organism>
<dbReference type="Proteomes" id="UP000094578">
    <property type="component" value="Unassembled WGS sequence"/>
</dbReference>
<dbReference type="RefSeq" id="WP_069328223.1">
    <property type="nucleotide sequence ID" value="NZ_MDER01000046.1"/>
</dbReference>
<gene>
    <name evidence="6" type="ORF">PTI45_02817</name>
</gene>
<evidence type="ECO:0000259" key="5">
    <source>
        <dbReference type="SMART" id="SM00903"/>
    </source>
</evidence>
<comment type="cofactor">
    <cofactor evidence="1">
        <name>FMN</name>
        <dbReference type="ChEBI" id="CHEBI:58210"/>
    </cofactor>
</comment>
<comment type="caution">
    <text evidence="6">The sequence shown here is derived from an EMBL/GenBank/DDBJ whole genome shotgun (WGS) entry which is preliminary data.</text>
</comment>
<sequence>MITIDPASITNIDNYKLITGSVIPRPIAFVTSQSSTGVLNLAPFSYFNIVASDPPILSISVARKGGEMKDTARNVIENKELVVHIVHEELTEQMNHTAASLPSEQSELELTTLHTVPSDKIKVPGLAEALIRFECVLEQHVPISNDSGEIVQDLLLVRIICYHFDEKVVDAERFYIWADVLKPVARLAGNNYAGLAEQFTIERPS</sequence>
<evidence type="ECO:0000256" key="2">
    <source>
        <dbReference type="ARBA" id="ARBA00022630"/>
    </source>
</evidence>
<name>A0A1E3L282_9BACL</name>
<feature type="domain" description="Flavin reductase like" evidence="5">
    <location>
        <begin position="20"/>
        <end position="177"/>
    </location>
</feature>
<evidence type="ECO:0000256" key="3">
    <source>
        <dbReference type="ARBA" id="ARBA00022643"/>
    </source>
</evidence>
<keyword evidence="2" id="KW-0285">Flavoprotein</keyword>
<comment type="similarity">
    <text evidence="4">Belongs to the flavoredoxin family.</text>
</comment>
<dbReference type="InterPro" id="IPR012349">
    <property type="entry name" value="Split_barrel_FMN-bd"/>
</dbReference>